<evidence type="ECO:0000313" key="2">
    <source>
        <dbReference type="EMBL" id="CPB86361.1"/>
    </source>
</evidence>
<proteinExistence type="predicted"/>
<protein>
    <submittedName>
        <fullName evidence="2">Uncharacterized protein</fullName>
    </submittedName>
</protein>
<evidence type="ECO:0000313" key="3">
    <source>
        <dbReference type="Proteomes" id="UP000039021"/>
    </source>
</evidence>
<dbReference type="EMBL" id="CSBK01004404">
    <property type="protein sequence ID" value="CPB86361.1"/>
    <property type="molecule type" value="Genomic_DNA"/>
</dbReference>
<comment type="caution">
    <text evidence="2">The sequence shown here is derived from an EMBL/GenBank/DDBJ whole genome shotgun (WGS) entry which is preliminary data.</text>
</comment>
<reference evidence="3" key="1">
    <citation type="submission" date="2015-03" db="EMBL/GenBank/DDBJ databases">
        <authorList>
            <consortium name="Pathogen Informatics"/>
        </authorList>
    </citation>
    <scope>NUCLEOTIDE SEQUENCE [LARGE SCALE GENOMIC DNA]</scope>
    <source>
        <strain evidence="3">N09902308</strain>
    </source>
</reference>
<feature type="compositionally biased region" description="Polar residues" evidence="1">
    <location>
        <begin position="28"/>
        <end position="55"/>
    </location>
</feature>
<name>A0A916PAD5_MYCTX</name>
<sequence>MAMSRSRSRVTSLSSATSRVSSWEAKNVASTPNTSVMRSSTATVSGRTSCSIWFR</sequence>
<gene>
    <name evidence="2" type="ORF">ERS007739_05448</name>
</gene>
<dbReference type="Proteomes" id="UP000039021">
    <property type="component" value="Unassembled WGS sequence"/>
</dbReference>
<feature type="region of interest" description="Disordered" evidence="1">
    <location>
        <begin position="1"/>
        <end position="55"/>
    </location>
</feature>
<organism evidence="2 3">
    <name type="scientific">Mycobacterium tuberculosis</name>
    <dbReference type="NCBI Taxonomy" id="1773"/>
    <lineage>
        <taxon>Bacteria</taxon>
        <taxon>Bacillati</taxon>
        <taxon>Actinomycetota</taxon>
        <taxon>Actinomycetes</taxon>
        <taxon>Mycobacteriales</taxon>
        <taxon>Mycobacteriaceae</taxon>
        <taxon>Mycobacterium</taxon>
        <taxon>Mycobacterium tuberculosis complex</taxon>
    </lineage>
</organism>
<evidence type="ECO:0000256" key="1">
    <source>
        <dbReference type="SAM" id="MobiDB-lite"/>
    </source>
</evidence>
<feature type="compositionally biased region" description="Low complexity" evidence="1">
    <location>
        <begin position="9"/>
        <end position="22"/>
    </location>
</feature>
<accession>A0A916PAD5</accession>
<dbReference type="AlphaFoldDB" id="A0A916PAD5"/>